<reference evidence="7" key="1">
    <citation type="journal article" date="2014" name="Front. Microbiol.">
        <title>High frequency of phylogenetically diverse reductive dehalogenase-homologous genes in deep subseafloor sedimentary metagenomes.</title>
        <authorList>
            <person name="Kawai M."/>
            <person name="Futagami T."/>
            <person name="Toyoda A."/>
            <person name="Takaki Y."/>
            <person name="Nishi S."/>
            <person name="Hori S."/>
            <person name="Arai W."/>
            <person name="Tsubouchi T."/>
            <person name="Morono Y."/>
            <person name="Uchiyama I."/>
            <person name="Ito T."/>
            <person name="Fujiyama A."/>
            <person name="Inagaki F."/>
            <person name="Takami H."/>
        </authorList>
    </citation>
    <scope>NUCLEOTIDE SEQUENCE</scope>
    <source>
        <strain evidence="7">Expedition CK06-06</strain>
    </source>
</reference>
<dbReference type="InterPro" id="IPR003400">
    <property type="entry name" value="ExbD"/>
</dbReference>
<dbReference type="AlphaFoldDB" id="X0Z6K1"/>
<protein>
    <recommendedName>
        <fullName evidence="8">Biopolymer transport protein ExbD/TolR</fullName>
    </recommendedName>
</protein>
<keyword evidence="3 6" id="KW-0812">Transmembrane</keyword>
<dbReference type="Pfam" id="PF02472">
    <property type="entry name" value="ExbD"/>
    <property type="match status" value="1"/>
</dbReference>
<evidence type="ECO:0000313" key="7">
    <source>
        <dbReference type="EMBL" id="GAG44226.1"/>
    </source>
</evidence>
<proteinExistence type="predicted"/>
<evidence type="ECO:0000256" key="6">
    <source>
        <dbReference type="SAM" id="Phobius"/>
    </source>
</evidence>
<sequence length="156" mass="16676">MRRGLPAPAGERIPNLAPMVDVIMVILVFFLLGASLELATEGVLQTELDPRSGPGQGTPIEIIPAVKIALEEVAGGQGCNIYIVGKPLPGNTFEHLYGFLEQRRLAGADTANPVIVAAQPGVRWRFVIKTMDVAIRAGFTNVQFTVSLGGGTRLNW</sequence>
<evidence type="ECO:0000256" key="2">
    <source>
        <dbReference type="ARBA" id="ARBA00022475"/>
    </source>
</evidence>
<evidence type="ECO:0000256" key="3">
    <source>
        <dbReference type="ARBA" id="ARBA00022692"/>
    </source>
</evidence>
<feature type="non-terminal residue" evidence="7">
    <location>
        <position position="156"/>
    </location>
</feature>
<organism evidence="7">
    <name type="scientific">marine sediment metagenome</name>
    <dbReference type="NCBI Taxonomy" id="412755"/>
    <lineage>
        <taxon>unclassified sequences</taxon>
        <taxon>metagenomes</taxon>
        <taxon>ecological metagenomes</taxon>
    </lineage>
</organism>
<evidence type="ECO:0000256" key="4">
    <source>
        <dbReference type="ARBA" id="ARBA00022989"/>
    </source>
</evidence>
<evidence type="ECO:0000256" key="5">
    <source>
        <dbReference type="ARBA" id="ARBA00023136"/>
    </source>
</evidence>
<comment type="subcellular location">
    <subcellularLocation>
        <location evidence="1">Cell membrane</location>
        <topology evidence="1">Single-pass membrane protein</topology>
    </subcellularLocation>
</comment>
<comment type="caution">
    <text evidence="7">The sequence shown here is derived from an EMBL/GenBank/DDBJ whole genome shotgun (WGS) entry which is preliminary data.</text>
</comment>
<accession>X0Z6K1</accession>
<dbReference type="GO" id="GO:0022857">
    <property type="term" value="F:transmembrane transporter activity"/>
    <property type="evidence" value="ECO:0007669"/>
    <property type="project" value="InterPro"/>
</dbReference>
<dbReference type="GO" id="GO:0005886">
    <property type="term" value="C:plasma membrane"/>
    <property type="evidence" value="ECO:0007669"/>
    <property type="project" value="UniProtKB-SubCell"/>
</dbReference>
<keyword evidence="2" id="KW-1003">Cell membrane</keyword>
<feature type="transmembrane region" description="Helical" evidence="6">
    <location>
        <begin position="16"/>
        <end position="36"/>
    </location>
</feature>
<name>X0Z6K1_9ZZZZ</name>
<keyword evidence="5 6" id="KW-0472">Membrane</keyword>
<keyword evidence="4 6" id="KW-1133">Transmembrane helix</keyword>
<evidence type="ECO:0000256" key="1">
    <source>
        <dbReference type="ARBA" id="ARBA00004162"/>
    </source>
</evidence>
<evidence type="ECO:0008006" key="8">
    <source>
        <dbReference type="Google" id="ProtNLM"/>
    </source>
</evidence>
<dbReference type="EMBL" id="BARS01050001">
    <property type="protein sequence ID" value="GAG44226.1"/>
    <property type="molecule type" value="Genomic_DNA"/>
</dbReference>
<gene>
    <name evidence="7" type="ORF">S01H1_74714</name>
</gene>